<dbReference type="STRING" id="70601.gene:9378003"/>
<dbReference type="SUPFAM" id="SSF46785">
    <property type="entry name" value="Winged helix' DNA-binding domain"/>
    <property type="match status" value="1"/>
</dbReference>
<dbReference type="PANTHER" id="PTHR43413:SF8">
    <property type="entry name" value="HTH-TYPE TRANSCRIPTIONAL REGULATOR PTR1"/>
    <property type="match status" value="1"/>
</dbReference>
<evidence type="ECO:0000256" key="2">
    <source>
        <dbReference type="ARBA" id="ARBA00023125"/>
    </source>
</evidence>
<dbReference type="InterPro" id="IPR036388">
    <property type="entry name" value="WH-like_DNA-bd_sf"/>
</dbReference>
<dbReference type="eggNOG" id="arCOG01587">
    <property type="taxonomic scope" value="Archaea"/>
</dbReference>
<dbReference type="SMART" id="SM00344">
    <property type="entry name" value="HTH_ASNC"/>
    <property type="match status" value="1"/>
</dbReference>
<dbReference type="PRINTS" id="PR00033">
    <property type="entry name" value="HTHASNC"/>
</dbReference>
<organism evidence="5 6">
    <name type="scientific">Pyrococcus horikoshii (strain ATCC 700860 / DSM 12428 / JCM 9974 / NBRC 100139 / OT-3)</name>
    <dbReference type="NCBI Taxonomy" id="70601"/>
    <lineage>
        <taxon>Archaea</taxon>
        <taxon>Methanobacteriati</taxon>
        <taxon>Methanobacteriota</taxon>
        <taxon>Thermococci</taxon>
        <taxon>Thermococcales</taxon>
        <taxon>Thermococcaceae</taxon>
        <taxon>Pyrococcus</taxon>
    </lineage>
</organism>
<protein>
    <recommendedName>
        <fullName evidence="4">HTH asnC-type domain-containing protein</fullName>
    </recommendedName>
</protein>
<dbReference type="InterPro" id="IPR019888">
    <property type="entry name" value="Tscrpt_reg_AsnC-like"/>
</dbReference>
<gene>
    <name evidence="5" type="ordered locus">PH1045</name>
</gene>
<evidence type="ECO:0000256" key="1">
    <source>
        <dbReference type="ARBA" id="ARBA00023015"/>
    </source>
</evidence>
<dbReference type="InterPro" id="IPR036390">
    <property type="entry name" value="WH_DNA-bd_sf"/>
</dbReference>
<dbReference type="InterPro" id="IPR000485">
    <property type="entry name" value="AsnC-type_HTH_dom"/>
</dbReference>
<keyword evidence="6" id="KW-1185">Reference proteome</keyword>
<name>O58752_PYRHO</name>
<reference evidence="5 6" key="1">
    <citation type="journal article" date="1998" name="DNA Res.">
        <title>Complete sequence and gene organization of the genome of a hyper-thermophilic archaebacterium, Pyrococcus horikoshii OT3.</title>
        <authorList>
            <person name="Kawarabayasi Y."/>
            <person name="Sawada M."/>
            <person name="Horikawa H."/>
            <person name="Haikawa Y."/>
            <person name="Hino Y."/>
            <person name="Yamamoto S."/>
            <person name="Sekine M."/>
            <person name="Baba S."/>
            <person name="Kosugi H."/>
            <person name="Hosoyama A."/>
            <person name="Nagai Y."/>
            <person name="Sakai M."/>
            <person name="Ogura K."/>
            <person name="Otuka R."/>
            <person name="Nakazawa H."/>
            <person name="Takamiya M."/>
            <person name="Ohfuku Y."/>
            <person name="Funahashi T."/>
            <person name="Tanaka T."/>
            <person name="Kudoh Y."/>
            <person name="Yamazaki J."/>
            <person name="Kushida N."/>
            <person name="Oguchi A."/>
            <person name="Aoki K."/>
            <person name="Nakamura Y."/>
            <person name="Robb T.F."/>
            <person name="Horikoshi K."/>
            <person name="Masuchi Y."/>
            <person name="Shizuya H."/>
            <person name="Kikuchi H."/>
        </authorList>
    </citation>
    <scope>NUCLEOTIDE SEQUENCE [LARGE SCALE GENOMIC DNA]</scope>
    <source>
        <strain evidence="6">ATCC 700860 / DSM 12428 / JCM 9974 / NBRC 100139 / OT-3</strain>
    </source>
</reference>
<accession>O58752</accession>
<dbReference type="AlphaFoldDB" id="O58752"/>
<dbReference type="Pfam" id="PF13412">
    <property type="entry name" value="HTH_24"/>
    <property type="match status" value="1"/>
</dbReference>
<dbReference type="KEGG" id="pho:PH1045"/>
<sequence length="193" mass="22371">MRGISYILLSSQNLLKSLRKGESMNDDPETAVLKKVFKGKLDDLDIMIYKMLREDGRISDSRIAERLGVSVTTVRRHRLKLQREGILQVIGLLLLRAADVAYADVLVKFSKDATPEEIRKFVNEAVENPRIYEVTEYIGNGYDLMLRFFESNLESLKYHIDRFLRSKTIVEKYEVFTAIGSPKAWYKSLKLKF</sequence>
<dbReference type="PIR" id="A71098">
    <property type="entry name" value="A71098"/>
</dbReference>
<dbReference type="InterPro" id="IPR050684">
    <property type="entry name" value="HTH-Siroheme_Decarb"/>
</dbReference>
<evidence type="ECO:0000256" key="3">
    <source>
        <dbReference type="ARBA" id="ARBA00023163"/>
    </source>
</evidence>
<dbReference type="GO" id="GO:0043565">
    <property type="term" value="F:sequence-specific DNA binding"/>
    <property type="evidence" value="ECO:0007669"/>
    <property type="project" value="InterPro"/>
</dbReference>
<evidence type="ECO:0000313" key="6">
    <source>
        <dbReference type="Proteomes" id="UP000000752"/>
    </source>
</evidence>
<keyword evidence="2" id="KW-0238">DNA-binding</keyword>
<keyword evidence="3" id="KW-0804">Transcription</keyword>
<dbReference type="Gene3D" id="1.10.10.10">
    <property type="entry name" value="Winged helix-like DNA-binding domain superfamily/Winged helix DNA-binding domain"/>
    <property type="match status" value="1"/>
</dbReference>
<dbReference type="EnsemblBacteria" id="BAA30143">
    <property type="protein sequence ID" value="BAA30143"/>
    <property type="gene ID" value="BAA30143"/>
</dbReference>
<dbReference type="EMBL" id="BA000001">
    <property type="protein sequence ID" value="BAA30143.1"/>
    <property type="molecule type" value="Genomic_DNA"/>
</dbReference>
<proteinExistence type="predicted"/>
<evidence type="ECO:0000313" key="5">
    <source>
        <dbReference type="EMBL" id="BAA30143.1"/>
    </source>
</evidence>
<keyword evidence="1" id="KW-0805">Transcription regulation</keyword>
<dbReference type="PANTHER" id="PTHR43413">
    <property type="entry name" value="TRANSCRIPTIONAL REGULATOR, ASNC FAMILY"/>
    <property type="match status" value="1"/>
</dbReference>
<feature type="domain" description="HTH asnC-type" evidence="4">
    <location>
        <begin position="41"/>
        <end position="103"/>
    </location>
</feature>
<dbReference type="PROSITE" id="PS50956">
    <property type="entry name" value="HTH_ASNC_2"/>
    <property type="match status" value="1"/>
</dbReference>
<dbReference type="Proteomes" id="UP000000752">
    <property type="component" value="Chromosome"/>
</dbReference>
<evidence type="ECO:0000259" key="4">
    <source>
        <dbReference type="PROSITE" id="PS50956"/>
    </source>
</evidence>